<evidence type="ECO:0008006" key="3">
    <source>
        <dbReference type="Google" id="ProtNLM"/>
    </source>
</evidence>
<name>A0A6B8RMX8_9BACL</name>
<dbReference type="AlphaFoldDB" id="A0A6B8RMX8"/>
<accession>A0A6B8RMX8</accession>
<dbReference type="RefSeq" id="WP_155702152.1">
    <property type="nucleotide sequence ID" value="NZ_CP034235.1"/>
</dbReference>
<dbReference type="Proteomes" id="UP000426246">
    <property type="component" value="Chromosome"/>
</dbReference>
<dbReference type="KEGG" id="ppsc:EHS13_20255"/>
<protein>
    <recommendedName>
        <fullName evidence="3">IraD/Gp25-like domain-containing protein</fullName>
    </recommendedName>
</protein>
<keyword evidence="2" id="KW-1185">Reference proteome</keyword>
<reference evidence="2" key="1">
    <citation type="submission" date="2018-11" db="EMBL/GenBank/DDBJ databases">
        <title>Complete genome sequence of Paenibacillus sp. ML311-T8.</title>
        <authorList>
            <person name="Nam Y.-D."/>
            <person name="Kang J."/>
            <person name="Chung W.-H."/>
            <person name="Park Y.S."/>
        </authorList>
    </citation>
    <scope>NUCLEOTIDE SEQUENCE [LARGE SCALE GENOMIC DNA]</scope>
    <source>
        <strain evidence="2">ML311-T8</strain>
    </source>
</reference>
<dbReference type="OrthoDB" id="2739807at2"/>
<organism evidence="1 2">
    <name type="scientific">Paenibacillus psychroresistens</name>
    <dbReference type="NCBI Taxonomy" id="1778678"/>
    <lineage>
        <taxon>Bacteria</taxon>
        <taxon>Bacillati</taxon>
        <taxon>Bacillota</taxon>
        <taxon>Bacilli</taxon>
        <taxon>Bacillales</taxon>
        <taxon>Paenibacillaceae</taxon>
        <taxon>Paenibacillus</taxon>
    </lineage>
</organism>
<evidence type="ECO:0000313" key="2">
    <source>
        <dbReference type="Proteomes" id="UP000426246"/>
    </source>
</evidence>
<dbReference type="Gene3D" id="3.10.450.40">
    <property type="match status" value="1"/>
</dbReference>
<evidence type="ECO:0000313" key="1">
    <source>
        <dbReference type="EMBL" id="QGQ97052.1"/>
    </source>
</evidence>
<proteinExistence type="predicted"/>
<dbReference type="EMBL" id="CP034235">
    <property type="protein sequence ID" value="QGQ97052.1"/>
    <property type="molecule type" value="Genomic_DNA"/>
</dbReference>
<gene>
    <name evidence="1" type="ORF">EHS13_20255</name>
</gene>
<dbReference type="SUPFAM" id="SSF160719">
    <property type="entry name" value="gpW/gp25-like"/>
    <property type="match status" value="1"/>
</dbReference>
<sequence length="101" mass="11168">MLIEINTSESTDIDWGASGVSEVAQNVYTLINTLKYEVAYDRTLGLQPNFIDMPLTESVALVTAQIYAIVDEREPRATVESVEFIGVSEDGNLMLRVVIDV</sequence>